<feature type="domain" description="FAD/NAD(P)-binding" evidence="5">
    <location>
        <begin position="7"/>
        <end position="303"/>
    </location>
</feature>
<evidence type="ECO:0000256" key="4">
    <source>
        <dbReference type="ARBA" id="ARBA00023002"/>
    </source>
</evidence>
<dbReference type="PANTHER" id="PTHR43557:SF2">
    <property type="entry name" value="RIESKE DOMAIN-CONTAINING PROTEIN-RELATED"/>
    <property type="match status" value="1"/>
</dbReference>
<evidence type="ECO:0000256" key="3">
    <source>
        <dbReference type="ARBA" id="ARBA00022827"/>
    </source>
</evidence>
<keyword evidence="8" id="KW-1185">Reference proteome</keyword>
<evidence type="ECO:0000313" key="8">
    <source>
        <dbReference type="Proteomes" id="UP001271723"/>
    </source>
</evidence>
<dbReference type="PRINTS" id="PR00368">
    <property type="entry name" value="FADPNR"/>
</dbReference>
<evidence type="ECO:0000313" key="7">
    <source>
        <dbReference type="EMBL" id="MDX2914585.1"/>
    </source>
</evidence>
<keyword evidence="2" id="KW-0285">Flavoprotein</keyword>
<evidence type="ECO:0000259" key="6">
    <source>
        <dbReference type="Pfam" id="PF14759"/>
    </source>
</evidence>
<dbReference type="Gene3D" id="3.30.390.30">
    <property type="match status" value="1"/>
</dbReference>
<dbReference type="InterPro" id="IPR050446">
    <property type="entry name" value="FAD-oxidoreductase/Apoptosis"/>
</dbReference>
<evidence type="ECO:0000256" key="2">
    <source>
        <dbReference type="ARBA" id="ARBA00022630"/>
    </source>
</evidence>
<evidence type="ECO:0000256" key="1">
    <source>
        <dbReference type="ARBA" id="ARBA00001974"/>
    </source>
</evidence>
<name>A0ABU4LFM4_9ACTN</name>
<sequence>MRGSTEHHVIVGGSAAGVAAALALRDHGFPGRVTVVDAGGELPYERPPLSKALTGPATRFLVPILPAEVYAERDIELLTGRRVLALEPTRRLLVLDDGRALHADRVLLATGATAVLPKLPGVHLPGVLTLRDAHDARELAGRLGRGGPVVVVGGGFIGLEVAAVAREAGLDVTVVEQAPRPLERPLGPDLAGHVTGLHTSRGVRVRTGVSVLEFTGGDEVEGVRLTTGEVLPAAVVVVGVGVRPDTALAERAGVACDQGVIVDLRCRTNDPWILAAGDVTRQPNPHLTAPGRIEHWDNAQKQGAVAGAVMAGAEDREHTDLPYFYSEQFGHTLQMYGRFAAGDTFVLRDDATDASFLGFWLGDGRITAAAALDRPKDLRTVRPLIETGAPVTAADLSSPGTNLRALAKSAKAFKPLERSLASGAGVV</sequence>
<dbReference type="Pfam" id="PF14759">
    <property type="entry name" value="Reductase_C"/>
    <property type="match status" value="1"/>
</dbReference>
<dbReference type="PRINTS" id="PR00411">
    <property type="entry name" value="PNDRDTASEI"/>
</dbReference>
<organism evidence="7 8">
    <name type="scientific">Streptomyces griseiscabiei</name>
    <dbReference type="NCBI Taxonomy" id="2993540"/>
    <lineage>
        <taxon>Bacteria</taxon>
        <taxon>Bacillati</taxon>
        <taxon>Actinomycetota</taxon>
        <taxon>Actinomycetes</taxon>
        <taxon>Kitasatosporales</taxon>
        <taxon>Streptomycetaceae</taxon>
        <taxon>Streptomyces</taxon>
    </lineage>
</organism>
<protein>
    <submittedName>
        <fullName evidence="7">FAD-dependent oxidoreductase</fullName>
    </submittedName>
</protein>
<dbReference type="EMBL" id="JARAVY010000021">
    <property type="protein sequence ID" value="MDX2914585.1"/>
    <property type="molecule type" value="Genomic_DNA"/>
</dbReference>
<keyword evidence="4" id="KW-0560">Oxidoreductase</keyword>
<dbReference type="PANTHER" id="PTHR43557">
    <property type="entry name" value="APOPTOSIS-INDUCING FACTOR 1"/>
    <property type="match status" value="1"/>
</dbReference>
<reference evidence="7 8" key="1">
    <citation type="journal article" date="2023" name="Microb. Genom.">
        <title>Mesoterricola silvestris gen. nov., sp. nov., Mesoterricola sediminis sp. nov., Geothrix oryzae sp. nov., Geothrix edaphica sp. nov., Geothrix rubra sp. nov., and Geothrix limicola sp. nov., six novel members of Acidobacteriota isolated from soils.</title>
        <authorList>
            <person name="Weisberg A.J."/>
            <person name="Pearce E."/>
            <person name="Kramer C.G."/>
            <person name="Chang J.H."/>
            <person name="Clarke C.R."/>
        </authorList>
    </citation>
    <scope>NUCLEOTIDE SEQUENCE [LARGE SCALE GENOMIC DNA]</scope>
    <source>
        <strain evidence="7 8">NRRL_B-2795</strain>
    </source>
</reference>
<dbReference type="Gene3D" id="3.50.50.60">
    <property type="entry name" value="FAD/NAD(P)-binding domain"/>
    <property type="match status" value="2"/>
</dbReference>
<dbReference type="SUPFAM" id="SSF55424">
    <property type="entry name" value="FAD/NAD-linked reductases, dimerisation (C-terminal) domain"/>
    <property type="match status" value="1"/>
</dbReference>
<dbReference type="Pfam" id="PF07992">
    <property type="entry name" value="Pyr_redox_2"/>
    <property type="match status" value="1"/>
</dbReference>
<gene>
    <name evidence="7" type="ORF">PV517_38675</name>
</gene>
<accession>A0ABU4LFM4</accession>
<evidence type="ECO:0000259" key="5">
    <source>
        <dbReference type="Pfam" id="PF07992"/>
    </source>
</evidence>
<proteinExistence type="predicted"/>
<dbReference type="InterPro" id="IPR028202">
    <property type="entry name" value="Reductase_C"/>
</dbReference>
<dbReference type="RefSeq" id="WP_086754902.1">
    <property type="nucleotide sequence ID" value="NZ_JAGJBZ010000001.1"/>
</dbReference>
<comment type="cofactor">
    <cofactor evidence="1">
        <name>FAD</name>
        <dbReference type="ChEBI" id="CHEBI:57692"/>
    </cofactor>
</comment>
<dbReference type="InterPro" id="IPR016156">
    <property type="entry name" value="FAD/NAD-linked_Rdtase_dimer_sf"/>
</dbReference>
<dbReference type="SUPFAM" id="SSF51905">
    <property type="entry name" value="FAD/NAD(P)-binding domain"/>
    <property type="match status" value="2"/>
</dbReference>
<feature type="domain" description="Reductase C-terminal" evidence="6">
    <location>
        <begin position="323"/>
        <end position="407"/>
    </location>
</feature>
<keyword evidence="3" id="KW-0274">FAD</keyword>
<dbReference type="InterPro" id="IPR023753">
    <property type="entry name" value="FAD/NAD-binding_dom"/>
</dbReference>
<dbReference type="Proteomes" id="UP001271723">
    <property type="component" value="Unassembled WGS sequence"/>
</dbReference>
<comment type="caution">
    <text evidence="7">The sequence shown here is derived from an EMBL/GenBank/DDBJ whole genome shotgun (WGS) entry which is preliminary data.</text>
</comment>
<dbReference type="InterPro" id="IPR036188">
    <property type="entry name" value="FAD/NAD-bd_sf"/>
</dbReference>